<dbReference type="EMBL" id="KZ772831">
    <property type="protein sequence ID" value="PTQ28524.1"/>
    <property type="molecule type" value="Genomic_DNA"/>
</dbReference>
<name>A0A2R6W3W3_MARPO</name>
<evidence type="ECO:0000313" key="2">
    <source>
        <dbReference type="Proteomes" id="UP000244005"/>
    </source>
</evidence>
<sequence length="110" mass="12135">MYLCHLLSSNALSTLDAIKFILFSGQSKEVTCYVHLTLEGVTQLELCRPIRRNGCRASMRSSPSAPLNFLFVTASTFSFPTLSSFSQLVGEWSMSLHQPHQKLSSSHAGP</sequence>
<protein>
    <submittedName>
        <fullName evidence="1">Uncharacterized protein</fullName>
    </submittedName>
</protein>
<accession>A0A2R6W3W3</accession>
<reference evidence="2" key="1">
    <citation type="journal article" date="2017" name="Cell">
        <title>Insights into land plant evolution garnered from the Marchantia polymorpha genome.</title>
        <authorList>
            <person name="Bowman J.L."/>
            <person name="Kohchi T."/>
            <person name="Yamato K.T."/>
            <person name="Jenkins J."/>
            <person name="Shu S."/>
            <person name="Ishizaki K."/>
            <person name="Yamaoka S."/>
            <person name="Nishihama R."/>
            <person name="Nakamura Y."/>
            <person name="Berger F."/>
            <person name="Adam C."/>
            <person name="Aki S.S."/>
            <person name="Althoff F."/>
            <person name="Araki T."/>
            <person name="Arteaga-Vazquez M.A."/>
            <person name="Balasubrmanian S."/>
            <person name="Barry K."/>
            <person name="Bauer D."/>
            <person name="Boehm C.R."/>
            <person name="Briginshaw L."/>
            <person name="Caballero-Perez J."/>
            <person name="Catarino B."/>
            <person name="Chen F."/>
            <person name="Chiyoda S."/>
            <person name="Chovatia M."/>
            <person name="Davies K.M."/>
            <person name="Delmans M."/>
            <person name="Demura T."/>
            <person name="Dierschke T."/>
            <person name="Dolan L."/>
            <person name="Dorantes-Acosta A.E."/>
            <person name="Eklund D.M."/>
            <person name="Florent S.N."/>
            <person name="Flores-Sandoval E."/>
            <person name="Fujiyama A."/>
            <person name="Fukuzawa H."/>
            <person name="Galik B."/>
            <person name="Grimanelli D."/>
            <person name="Grimwood J."/>
            <person name="Grossniklaus U."/>
            <person name="Hamada T."/>
            <person name="Haseloff J."/>
            <person name="Hetherington A.J."/>
            <person name="Higo A."/>
            <person name="Hirakawa Y."/>
            <person name="Hundley H.N."/>
            <person name="Ikeda Y."/>
            <person name="Inoue K."/>
            <person name="Inoue S.I."/>
            <person name="Ishida S."/>
            <person name="Jia Q."/>
            <person name="Kakita M."/>
            <person name="Kanazawa T."/>
            <person name="Kawai Y."/>
            <person name="Kawashima T."/>
            <person name="Kennedy M."/>
            <person name="Kinose K."/>
            <person name="Kinoshita T."/>
            <person name="Kohara Y."/>
            <person name="Koide E."/>
            <person name="Komatsu K."/>
            <person name="Kopischke S."/>
            <person name="Kubo M."/>
            <person name="Kyozuka J."/>
            <person name="Lagercrantz U."/>
            <person name="Lin S.S."/>
            <person name="Lindquist E."/>
            <person name="Lipzen A.M."/>
            <person name="Lu C.W."/>
            <person name="De Luna E."/>
            <person name="Martienssen R.A."/>
            <person name="Minamino N."/>
            <person name="Mizutani M."/>
            <person name="Mizutani M."/>
            <person name="Mochizuki N."/>
            <person name="Monte I."/>
            <person name="Mosher R."/>
            <person name="Nagasaki H."/>
            <person name="Nakagami H."/>
            <person name="Naramoto S."/>
            <person name="Nishitani K."/>
            <person name="Ohtani M."/>
            <person name="Okamoto T."/>
            <person name="Okumura M."/>
            <person name="Phillips J."/>
            <person name="Pollak B."/>
            <person name="Reinders A."/>
            <person name="Rovekamp M."/>
            <person name="Sano R."/>
            <person name="Sawa S."/>
            <person name="Schmid M.W."/>
            <person name="Shirakawa M."/>
            <person name="Solano R."/>
            <person name="Spunde A."/>
            <person name="Suetsugu N."/>
            <person name="Sugano S."/>
            <person name="Sugiyama A."/>
            <person name="Sun R."/>
            <person name="Suzuki Y."/>
            <person name="Takenaka M."/>
            <person name="Takezawa D."/>
            <person name="Tomogane H."/>
            <person name="Tsuzuki M."/>
            <person name="Ueda T."/>
            <person name="Umeda M."/>
            <person name="Ward J.M."/>
            <person name="Watanabe Y."/>
            <person name="Yazaki K."/>
            <person name="Yokoyama R."/>
            <person name="Yoshitake Y."/>
            <person name="Yotsui I."/>
            <person name="Zachgo S."/>
            <person name="Schmutz J."/>
        </authorList>
    </citation>
    <scope>NUCLEOTIDE SEQUENCE [LARGE SCALE GENOMIC DNA]</scope>
    <source>
        <strain evidence="2">Tak-1</strain>
    </source>
</reference>
<organism evidence="1 2">
    <name type="scientific">Marchantia polymorpha</name>
    <name type="common">Common liverwort</name>
    <name type="synonym">Marchantia aquatica</name>
    <dbReference type="NCBI Taxonomy" id="3197"/>
    <lineage>
        <taxon>Eukaryota</taxon>
        <taxon>Viridiplantae</taxon>
        <taxon>Streptophyta</taxon>
        <taxon>Embryophyta</taxon>
        <taxon>Marchantiophyta</taxon>
        <taxon>Marchantiopsida</taxon>
        <taxon>Marchantiidae</taxon>
        <taxon>Marchantiales</taxon>
        <taxon>Marchantiaceae</taxon>
        <taxon>Marchantia</taxon>
    </lineage>
</organism>
<evidence type="ECO:0000313" key="1">
    <source>
        <dbReference type="EMBL" id="PTQ28523.1"/>
    </source>
</evidence>
<reference evidence="1" key="2">
    <citation type="submission" date="2017-12" db="EMBL/GenBank/DDBJ databases">
        <title>WGS assembly of Marchantia polymorpha.</title>
        <authorList>
            <person name="Bowman J.L."/>
            <person name="Kohchi T."/>
            <person name="Yamato K.T."/>
            <person name="Jenkins J."/>
            <person name="Shu S."/>
            <person name="Ishizaki K."/>
            <person name="Yamaoka S."/>
            <person name="Nishihama R."/>
            <person name="Nakamura Y."/>
            <person name="Berger F."/>
            <person name="Adam C."/>
            <person name="Aki S.S."/>
            <person name="Althoff F."/>
            <person name="Araki T."/>
            <person name="Arteaga-Vazquez M.A."/>
            <person name="Balasubrmanian S."/>
            <person name="Bauer D."/>
            <person name="Boehm C.R."/>
            <person name="Briginshaw L."/>
            <person name="Caballero-Perez J."/>
            <person name="Catarino B."/>
            <person name="Chen F."/>
            <person name="Chiyoda S."/>
            <person name="Chovatia M."/>
            <person name="Davies K.M."/>
            <person name="Delmans M."/>
            <person name="Demura T."/>
            <person name="Dierschke T."/>
            <person name="Dolan L."/>
            <person name="Dorantes-Acosta A.E."/>
            <person name="Eklund D.M."/>
            <person name="Florent S.N."/>
            <person name="Flores-Sandoval E."/>
            <person name="Fujiyama A."/>
            <person name="Fukuzawa H."/>
            <person name="Galik B."/>
            <person name="Grimanelli D."/>
            <person name="Grimwood J."/>
            <person name="Grossniklaus U."/>
            <person name="Hamada T."/>
            <person name="Haseloff J."/>
            <person name="Hetherington A.J."/>
            <person name="Higo A."/>
            <person name="Hirakawa Y."/>
            <person name="Hundley H.N."/>
            <person name="Ikeda Y."/>
            <person name="Inoue K."/>
            <person name="Inoue S."/>
            <person name="Ishida S."/>
            <person name="Jia Q."/>
            <person name="Kakita M."/>
            <person name="Kanazawa T."/>
            <person name="Kawai Y."/>
            <person name="Kawashima T."/>
            <person name="Kennedy M."/>
            <person name="Kinose K."/>
            <person name="Kinoshita T."/>
            <person name="Kohara Y."/>
            <person name="Koide E."/>
            <person name="Komatsu K."/>
            <person name="Kopischke S."/>
            <person name="Kubo M."/>
            <person name="Kyozuka J."/>
            <person name="Lagercrantz U."/>
            <person name="Lin S.S."/>
            <person name="Lindquist E."/>
            <person name="Lipzen A.M."/>
            <person name="Lu C."/>
            <person name="Luna E.D."/>
            <person name="Martienssen R.A."/>
            <person name="Minamino N."/>
            <person name="Mizutani M."/>
            <person name="Mizutani M."/>
            <person name="Mochizuki N."/>
            <person name="Monte I."/>
            <person name="Mosher R."/>
            <person name="Nagasaki H."/>
            <person name="Nakagami H."/>
            <person name="Naramoto S."/>
            <person name="Nishitani K."/>
            <person name="Ohtani M."/>
            <person name="Okamoto T."/>
            <person name="Okumura M."/>
            <person name="Phillips J."/>
            <person name="Pollak B."/>
            <person name="Reinders A."/>
            <person name="Roevekamp M."/>
            <person name="Sano R."/>
            <person name="Sawa S."/>
            <person name="Schmid M.W."/>
            <person name="Shirakawa M."/>
            <person name="Solano R."/>
            <person name="Spunde A."/>
            <person name="Suetsugu N."/>
            <person name="Sugano S."/>
            <person name="Sugiyama A."/>
            <person name="Sun R."/>
            <person name="Suzuki Y."/>
            <person name="Takenaka M."/>
            <person name="Takezawa D."/>
            <person name="Tomogane H."/>
            <person name="Tsuzuki M."/>
            <person name="Ueda T."/>
            <person name="Umeda M."/>
            <person name="Ward J.M."/>
            <person name="Watanabe Y."/>
            <person name="Yazaki K."/>
            <person name="Yokoyama R."/>
            <person name="Yoshitake Y."/>
            <person name="Yotsui I."/>
            <person name="Zachgo S."/>
            <person name="Schmutz J."/>
        </authorList>
    </citation>
    <scope>NUCLEOTIDE SEQUENCE [LARGE SCALE GENOMIC DNA]</scope>
    <source>
        <strain evidence="1">Tak-1</strain>
    </source>
</reference>
<keyword evidence="2" id="KW-1185">Reference proteome</keyword>
<dbReference type="EMBL" id="KZ772831">
    <property type="protein sequence ID" value="PTQ28523.1"/>
    <property type="molecule type" value="Genomic_DNA"/>
</dbReference>
<dbReference type="Proteomes" id="UP000244005">
    <property type="component" value="Unassembled WGS sequence"/>
</dbReference>
<proteinExistence type="predicted"/>
<dbReference type="AlphaFoldDB" id="A0A2R6W3W3"/>
<gene>
    <name evidence="1" type="ORF">MARPO_0161s0022</name>
</gene>